<accession>A0A1R3K669</accession>
<dbReference type="CDD" id="cd00265">
    <property type="entry name" value="MADS_MEF2_like"/>
    <property type="match status" value="1"/>
</dbReference>
<dbReference type="InterPro" id="IPR002100">
    <property type="entry name" value="TF_MADSbox"/>
</dbReference>
<dbReference type="AlphaFoldDB" id="A0A1R3K669"/>
<dbReference type="GO" id="GO:0045944">
    <property type="term" value="P:positive regulation of transcription by RNA polymerase II"/>
    <property type="evidence" value="ECO:0007669"/>
    <property type="project" value="InterPro"/>
</dbReference>
<dbReference type="GO" id="GO:0005634">
    <property type="term" value="C:nucleus"/>
    <property type="evidence" value="ECO:0007669"/>
    <property type="project" value="UniProtKB-SubCell"/>
</dbReference>
<keyword evidence="2" id="KW-0805">Transcription regulation</keyword>
<name>A0A1R3K669_COCAP</name>
<gene>
    <name evidence="8" type="ORF">CCACVL1_02759</name>
</gene>
<keyword evidence="4" id="KW-0804">Transcription</keyword>
<dbReference type="PROSITE" id="PS50066">
    <property type="entry name" value="MADS_BOX_2"/>
    <property type="match status" value="1"/>
</dbReference>
<dbReference type="Gramene" id="OMP02546">
    <property type="protein sequence ID" value="OMP02546"/>
    <property type="gene ID" value="CCACVL1_02759"/>
</dbReference>
<evidence type="ECO:0000256" key="4">
    <source>
        <dbReference type="ARBA" id="ARBA00023163"/>
    </source>
</evidence>
<dbReference type="PRINTS" id="PR00404">
    <property type="entry name" value="MADSDOMAIN"/>
</dbReference>
<proteinExistence type="predicted"/>
<dbReference type="Gene3D" id="3.40.1810.10">
    <property type="entry name" value="Transcription factor, MADS-box"/>
    <property type="match status" value="1"/>
</dbReference>
<dbReference type="PANTHER" id="PTHR11945">
    <property type="entry name" value="MADS BOX PROTEIN"/>
    <property type="match status" value="1"/>
</dbReference>
<protein>
    <submittedName>
        <fullName evidence="8">Transcription factor, MADS-box</fullName>
    </submittedName>
</protein>
<keyword evidence="9" id="KW-1185">Reference proteome</keyword>
<dbReference type="SMART" id="SM00432">
    <property type="entry name" value="MADS"/>
    <property type="match status" value="1"/>
</dbReference>
<evidence type="ECO:0000259" key="7">
    <source>
        <dbReference type="PROSITE" id="PS50066"/>
    </source>
</evidence>
<feature type="coiled-coil region" evidence="6">
    <location>
        <begin position="230"/>
        <end position="257"/>
    </location>
</feature>
<keyword evidence="3" id="KW-0238">DNA-binding</keyword>
<organism evidence="8 9">
    <name type="scientific">Corchorus capsularis</name>
    <name type="common">Jute</name>
    <dbReference type="NCBI Taxonomy" id="210143"/>
    <lineage>
        <taxon>Eukaryota</taxon>
        <taxon>Viridiplantae</taxon>
        <taxon>Streptophyta</taxon>
        <taxon>Embryophyta</taxon>
        <taxon>Tracheophyta</taxon>
        <taxon>Spermatophyta</taxon>
        <taxon>Magnoliopsida</taxon>
        <taxon>eudicotyledons</taxon>
        <taxon>Gunneridae</taxon>
        <taxon>Pentapetalae</taxon>
        <taxon>rosids</taxon>
        <taxon>malvids</taxon>
        <taxon>Malvales</taxon>
        <taxon>Malvaceae</taxon>
        <taxon>Grewioideae</taxon>
        <taxon>Apeibeae</taxon>
        <taxon>Corchorus</taxon>
    </lineage>
</organism>
<dbReference type="Proteomes" id="UP000188268">
    <property type="component" value="Unassembled WGS sequence"/>
</dbReference>
<keyword evidence="6" id="KW-0175">Coiled coil</keyword>
<dbReference type="FunFam" id="3.40.1810.10:FF:000006">
    <property type="entry name" value="Agamous-like MADS-box protein AGL62"/>
    <property type="match status" value="1"/>
</dbReference>
<comment type="caution">
    <text evidence="8">The sequence shown here is derived from an EMBL/GenBank/DDBJ whole genome shotgun (WGS) entry which is preliminary data.</text>
</comment>
<dbReference type="PANTHER" id="PTHR11945:SF725">
    <property type="entry name" value="AGAMOUS-LIKE 58-RELATED"/>
    <property type="match status" value="1"/>
</dbReference>
<dbReference type="InterPro" id="IPR033896">
    <property type="entry name" value="MEF2-like_N"/>
</dbReference>
<dbReference type="OMA" id="LINGAMD"/>
<feature type="coiled-coil region" evidence="6">
    <location>
        <begin position="284"/>
        <end position="311"/>
    </location>
</feature>
<evidence type="ECO:0000256" key="5">
    <source>
        <dbReference type="ARBA" id="ARBA00023242"/>
    </source>
</evidence>
<feature type="domain" description="MADS-box" evidence="7">
    <location>
        <begin position="10"/>
        <end position="70"/>
    </location>
</feature>
<reference evidence="8 9" key="1">
    <citation type="submission" date="2013-09" db="EMBL/GenBank/DDBJ databases">
        <title>Corchorus capsularis genome sequencing.</title>
        <authorList>
            <person name="Alam M."/>
            <person name="Haque M.S."/>
            <person name="Islam M.S."/>
            <person name="Emdad E.M."/>
            <person name="Islam M.M."/>
            <person name="Ahmed B."/>
            <person name="Halim A."/>
            <person name="Hossen Q.M.M."/>
            <person name="Hossain M.Z."/>
            <person name="Ahmed R."/>
            <person name="Khan M.M."/>
            <person name="Islam R."/>
            <person name="Rashid M.M."/>
            <person name="Khan S.A."/>
            <person name="Rahman M.S."/>
            <person name="Alam M."/>
        </authorList>
    </citation>
    <scope>NUCLEOTIDE SEQUENCE [LARGE SCALE GENOMIC DNA]</scope>
    <source>
        <strain evidence="9">cv. CVL-1</strain>
        <tissue evidence="8">Whole seedling</tissue>
    </source>
</reference>
<dbReference type="InterPro" id="IPR036879">
    <property type="entry name" value="TF_MADSbox_sf"/>
</dbReference>
<feature type="coiled-coil region" evidence="6">
    <location>
        <begin position="101"/>
        <end position="128"/>
    </location>
</feature>
<sequence>MSAAPVKKTKGRQKIEMKKIENEDDRLITFSKRRSGIYKKASELTTLCGAEIAFIVFSPAGKPFSFGHPSVESVANRFLNQNPPPNDNTHPLVEAHRKVRINHLTQQHNELLNQLDAEKERAKALEQVTGGKGKLRNEVVSKLNDKGAAAAPLINGAMDPSQLMANPFDHVNANEEVVPVIFAAPAPGYGPVFPVIDLRLVITYVRVELVADRFLNQDKEPKVSIPSHVEPQTQSNVQKLNQELNELTKQVQAEKKKGEMLAKAIKAASGKQYKPEKPIKELTLDELFEKKKSLEELREKLQGRVNEIEASSSLLLLSNQGA</sequence>
<comment type="subcellular location">
    <subcellularLocation>
        <location evidence="1">Nucleus</location>
    </subcellularLocation>
</comment>
<dbReference type="OrthoDB" id="1082350at2759"/>
<evidence type="ECO:0000313" key="9">
    <source>
        <dbReference type="Proteomes" id="UP000188268"/>
    </source>
</evidence>
<keyword evidence="5" id="KW-0539">Nucleus</keyword>
<evidence type="ECO:0000256" key="6">
    <source>
        <dbReference type="SAM" id="Coils"/>
    </source>
</evidence>
<dbReference type="Pfam" id="PF00319">
    <property type="entry name" value="SRF-TF"/>
    <property type="match status" value="1"/>
</dbReference>
<evidence type="ECO:0000313" key="8">
    <source>
        <dbReference type="EMBL" id="OMP02546.1"/>
    </source>
</evidence>
<evidence type="ECO:0000256" key="2">
    <source>
        <dbReference type="ARBA" id="ARBA00023015"/>
    </source>
</evidence>
<evidence type="ECO:0000256" key="3">
    <source>
        <dbReference type="ARBA" id="ARBA00023125"/>
    </source>
</evidence>
<dbReference type="SUPFAM" id="SSF55455">
    <property type="entry name" value="SRF-like"/>
    <property type="match status" value="1"/>
</dbReference>
<dbReference type="GO" id="GO:0046983">
    <property type="term" value="F:protein dimerization activity"/>
    <property type="evidence" value="ECO:0007669"/>
    <property type="project" value="InterPro"/>
</dbReference>
<dbReference type="EMBL" id="AWWV01006206">
    <property type="protein sequence ID" value="OMP02546.1"/>
    <property type="molecule type" value="Genomic_DNA"/>
</dbReference>
<dbReference type="GO" id="GO:0000981">
    <property type="term" value="F:DNA-binding transcription factor activity, RNA polymerase II-specific"/>
    <property type="evidence" value="ECO:0007669"/>
    <property type="project" value="TreeGrafter"/>
</dbReference>
<evidence type="ECO:0000256" key="1">
    <source>
        <dbReference type="ARBA" id="ARBA00004123"/>
    </source>
</evidence>
<dbReference type="GO" id="GO:0000978">
    <property type="term" value="F:RNA polymerase II cis-regulatory region sequence-specific DNA binding"/>
    <property type="evidence" value="ECO:0007669"/>
    <property type="project" value="TreeGrafter"/>
</dbReference>